<feature type="transmembrane region" description="Helical" evidence="1">
    <location>
        <begin position="103"/>
        <end position="126"/>
    </location>
</feature>
<feature type="transmembrane region" description="Helical" evidence="1">
    <location>
        <begin position="285"/>
        <end position="316"/>
    </location>
</feature>
<feature type="transmembrane region" description="Helical" evidence="1">
    <location>
        <begin position="76"/>
        <end position="96"/>
    </location>
</feature>
<organism evidence="2 3">
    <name type="scientific">Sulfurisphaera tokodaii (strain DSM 16993 / JCM 10545 / NBRC 100140 / 7)</name>
    <name type="common">Sulfolobus tokodaii</name>
    <dbReference type="NCBI Taxonomy" id="273063"/>
    <lineage>
        <taxon>Archaea</taxon>
        <taxon>Thermoproteota</taxon>
        <taxon>Thermoprotei</taxon>
        <taxon>Sulfolobales</taxon>
        <taxon>Sulfolobaceae</taxon>
        <taxon>Sulfurisphaera</taxon>
    </lineage>
</organism>
<accession>Q971Q0</accession>
<dbReference type="OrthoDB" id="380467at2157"/>
<feature type="transmembrane region" description="Helical" evidence="1">
    <location>
        <begin position="371"/>
        <end position="391"/>
    </location>
</feature>
<name>Q971Q0_SULTO</name>
<keyword evidence="3" id="KW-1185">Reference proteome</keyword>
<proteinExistence type="predicted"/>
<evidence type="ECO:0000313" key="2">
    <source>
        <dbReference type="EMBL" id="BAB66370.1"/>
    </source>
</evidence>
<feature type="transmembrane region" description="Helical" evidence="1">
    <location>
        <begin position="180"/>
        <end position="199"/>
    </location>
</feature>
<evidence type="ECO:0000256" key="1">
    <source>
        <dbReference type="SAM" id="Phobius"/>
    </source>
</evidence>
<dbReference type="AlphaFoldDB" id="Q971Q0"/>
<feature type="transmembrane region" description="Helical" evidence="1">
    <location>
        <begin position="219"/>
        <end position="241"/>
    </location>
</feature>
<feature type="transmembrane region" description="Helical" evidence="1">
    <location>
        <begin position="41"/>
        <end position="64"/>
    </location>
</feature>
<gene>
    <name evidence="2" type="primary">ST1315</name>
    <name evidence="2" type="ordered locus">STK_13150</name>
</gene>
<protein>
    <submittedName>
        <fullName evidence="2">Uncharacterized protein</fullName>
    </submittedName>
</protein>
<keyword evidence="1" id="KW-0812">Transmembrane</keyword>
<feature type="transmembrane region" description="Helical" evidence="1">
    <location>
        <begin position="138"/>
        <end position="159"/>
    </location>
</feature>
<feature type="transmembrane region" description="Helical" evidence="1">
    <location>
        <begin position="328"/>
        <end position="351"/>
    </location>
</feature>
<dbReference type="KEGG" id="sto:STK_13150"/>
<dbReference type="STRING" id="273063.STK_13150"/>
<dbReference type="Proteomes" id="UP000001015">
    <property type="component" value="Chromosome"/>
</dbReference>
<dbReference type="eggNOG" id="arCOG07844">
    <property type="taxonomic scope" value="Archaea"/>
</dbReference>
<feature type="transmembrane region" description="Helical" evidence="1">
    <location>
        <begin position="12"/>
        <end position="32"/>
    </location>
</feature>
<keyword evidence="1" id="KW-1133">Transmembrane helix</keyword>
<sequence length="610" mass="65163">MIDLQTLVDYLAYFGWIAVFAGIIASAILLTLGRTADARRIIFGTAAGAFILAFGWGIITSVIPSQSYNIPGWSEISYVIYAAAAFSTIFAAIELVRGNGREGLGYFLTAIALIFILNYGPSIFGVNNISLTPPQVNAVFGIGIPGTSFQLGVPVSWLIDMPDANQITNITVNGVPVYQFVENIAFSVLGLAILGNIIWTLWHKEDVFETLKDVAKDTAAAVLLIVAMPSIYQIFATVINYIANSLVQPVAGTITTMGDSAIALIGAGFAGGYFVPALADIASDILFSLAIAGMLAAIRFFAIAAALILFPVFMALWVFPPLRGAVKFLVEFVLGMAFSGVIAAGLFLTLISVGMSNAVYAAILYLASPVLYGFLPMMITFVGGSGLLSAGTNILPFKRGRGGQGSKQTQQSGGGVIVAPVPATAGGINAQGSVGQTRLRTGRNIQRAGGVVVPAQNQQPQYTPLHKAIKNRDTMIVAAPASVNIKKPFGYKTESVQQYQTAPSSVIGASTPLAIPRSPKNVQLLPKDGMRLQMNKIQRVQMKETIPHAVGKAMARNLYAGIMMTAERFGEKFDNWLNQQGISVRPFESIENKIKEVRLRKAGRKIKQTR</sequence>
<evidence type="ECO:0000313" key="3">
    <source>
        <dbReference type="Proteomes" id="UP000001015"/>
    </source>
</evidence>
<dbReference type="PATRIC" id="fig|273063.9.peg.1499"/>
<keyword evidence="1" id="KW-0472">Membrane</keyword>
<dbReference type="RefSeq" id="WP_010979348.1">
    <property type="nucleotide sequence ID" value="NC_003106.2"/>
</dbReference>
<dbReference type="EMBL" id="BA000023">
    <property type="protein sequence ID" value="BAB66370.1"/>
    <property type="molecule type" value="Genomic_DNA"/>
</dbReference>
<dbReference type="GeneID" id="1459329"/>
<feature type="transmembrane region" description="Helical" evidence="1">
    <location>
        <begin position="261"/>
        <end position="279"/>
    </location>
</feature>
<reference evidence="3" key="1">
    <citation type="journal article" date="2001" name="DNA Res.">
        <title>Complete genome sequence of an aerobic thermoacidophilic Crenarchaeon, Sulfolobus tokodaii strain7.</title>
        <authorList>
            <person name="Kawarabayasi Y."/>
            <person name="Hino Y."/>
            <person name="Horikawa H."/>
            <person name="Jin-no K."/>
            <person name="Takahashi M."/>
            <person name="Sekine M."/>
            <person name="Baba S."/>
            <person name="Ankai A."/>
            <person name="Kosugi H."/>
            <person name="Hosoyama A."/>
            <person name="Fukui S."/>
            <person name="Nagai Y."/>
            <person name="Nishijima K."/>
            <person name="Otsuka R."/>
            <person name="Nakazawa H."/>
            <person name="Takamiya M."/>
            <person name="Kato Y."/>
            <person name="Yoshizawa T."/>
            <person name="Tanaka T."/>
            <person name="Kudoh Y."/>
            <person name="Yamazaki J."/>
            <person name="Kushida N."/>
            <person name="Oguchi A."/>
            <person name="Aoki K."/>
            <person name="Masuda S."/>
            <person name="Yanagii M."/>
            <person name="Nishimura M."/>
            <person name="Yamagishi A."/>
            <person name="Oshima T."/>
            <person name="Kikuchi H."/>
        </authorList>
    </citation>
    <scope>NUCLEOTIDE SEQUENCE [LARGE SCALE GENOMIC DNA]</scope>
    <source>
        <strain evidence="3">DSM 16993 / JCM 10545 / NBRC 100140 / 7</strain>
    </source>
</reference>